<dbReference type="Gene3D" id="3.30.40.10">
    <property type="entry name" value="Zinc/RING finger domain, C3HC4 (zinc finger)"/>
    <property type="match status" value="1"/>
</dbReference>
<keyword evidence="1" id="KW-0479">Metal-binding</keyword>
<dbReference type="SMART" id="SM00184">
    <property type="entry name" value="RING"/>
    <property type="match status" value="1"/>
</dbReference>
<evidence type="ECO:0000256" key="3">
    <source>
        <dbReference type="ARBA" id="ARBA00022833"/>
    </source>
</evidence>
<proteinExistence type="predicted"/>
<dbReference type="InParanoid" id="G0N3R0"/>
<organism evidence="7">
    <name type="scientific">Caenorhabditis brenneri</name>
    <name type="common">Nematode worm</name>
    <dbReference type="NCBI Taxonomy" id="135651"/>
    <lineage>
        <taxon>Eukaryota</taxon>
        <taxon>Metazoa</taxon>
        <taxon>Ecdysozoa</taxon>
        <taxon>Nematoda</taxon>
        <taxon>Chromadorea</taxon>
        <taxon>Rhabditida</taxon>
        <taxon>Rhabditina</taxon>
        <taxon>Rhabditomorpha</taxon>
        <taxon>Rhabditoidea</taxon>
        <taxon>Rhabditidae</taxon>
        <taxon>Peloderinae</taxon>
        <taxon>Caenorhabditis</taxon>
    </lineage>
</organism>
<dbReference type="SUPFAM" id="SSF57850">
    <property type="entry name" value="RING/U-box"/>
    <property type="match status" value="1"/>
</dbReference>
<dbReference type="EMBL" id="GL379835">
    <property type="protein sequence ID" value="EGT51810.1"/>
    <property type="molecule type" value="Genomic_DNA"/>
</dbReference>
<dbReference type="InterPro" id="IPR013083">
    <property type="entry name" value="Znf_RING/FYVE/PHD"/>
</dbReference>
<dbReference type="Pfam" id="PF13445">
    <property type="entry name" value="zf-RING_UBOX"/>
    <property type="match status" value="1"/>
</dbReference>
<dbReference type="STRING" id="135651.G0N3R0"/>
<reference evidence="7" key="1">
    <citation type="submission" date="2011-07" db="EMBL/GenBank/DDBJ databases">
        <authorList>
            <consortium name="Caenorhabditis brenneri Sequencing and Analysis Consortium"/>
            <person name="Wilson R.K."/>
        </authorList>
    </citation>
    <scope>NUCLEOTIDE SEQUENCE [LARGE SCALE GENOMIC DNA]</scope>
    <source>
        <strain evidence="7">PB2801</strain>
    </source>
</reference>
<dbReference type="InterPro" id="IPR052667">
    <property type="entry name" value="E3_ubiquitin-ligase_RING"/>
</dbReference>
<dbReference type="PROSITE" id="PS00518">
    <property type="entry name" value="ZF_RING_1"/>
    <property type="match status" value="1"/>
</dbReference>
<dbReference type="Proteomes" id="UP000008068">
    <property type="component" value="Unassembled WGS sequence"/>
</dbReference>
<evidence type="ECO:0000256" key="4">
    <source>
        <dbReference type="PROSITE-ProRule" id="PRU00175"/>
    </source>
</evidence>
<dbReference type="PANTHER" id="PTHR47156:SF7">
    <property type="entry name" value="RING-TYPE DOMAIN-CONTAINING PROTEIN"/>
    <property type="match status" value="1"/>
</dbReference>
<evidence type="ECO:0000259" key="5">
    <source>
        <dbReference type="PROSITE" id="PS50089"/>
    </source>
</evidence>
<accession>G0N3R0</accession>
<keyword evidence="3" id="KW-0862">Zinc</keyword>
<dbReference type="InterPro" id="IPR017907">
    <property type="entry name" value="Znf_RING_CS"/>
</dbReference>
<keyword evidence="2 4" id="KW-0863">Zinc-finger</keyword>
<dbReference type="AlphaFoldDB" id="G0N3R0"/>
<gene>
    <name evidence="6" type="ORF">CAEBREN_20500</name>
</gene>
<dbReference type="InterPro" id="IPR027370">
    <property type="entry name" value="Znf-RING_euk"/>
</dbReference>
<evidence type="ECO:0000256" key="1">
    <source>
        <dbReference type="ARBA" id="ARBA00022723"/>
    </source>
</evidence>
<protein>
    <recommendedName>
        <fullName evidence="5">RING-type domain-containing protein</fullName>
    </recommendedName>
</protein>
<feature type="domain" description="RING-type" evidence="5">
    <location>
        <begin position="6"/>
        <end position="51"/>
    </location>
</feature>
<dbReference type="GO" id="GO:0008270">
    <property type="term" value="F:zinc ion binding"/>
    <property type="evidence" value="ECO:0007669"/>
    <property type="project" value="UniProtKB-KW"/>
</dbReference>
<keyword evidence="7" id="KW-1185">Reference proteome</keyword>
<dbReference type="InterPro" id="IPR001841">
    <property type="entry name" value="Znf_RING"/>
</dbReference>
<name>G0N3R0_CAEBE</name>
<dbReference type="OrthoDB" id="5875349at2759"/>
<dbReference type="PROSITE" id="PS50089">
    <property type="entry name" value="ZF_RING_2"/>
    <property type="match status" value="1"/>
</dbReference>
<evidence type="ECO:0000256" key="2">
    <source>
        <dbReference type="ARBA" id="ARBA00022771"/>
    </source>
</evidence>
<dbReference type="OMA" id="ASIEYCA"/>
<evidence type="ECO:0000313" key="7">
    <source>
        <dbReference type="Proteomes" id="UP000008068"/>
    </source>
</evidence>
<evidence type="ECO:0000313" key="6">
    <source>
        <dbReference type="EMBL" id="EGT51810.1"/>
    </source>
</evidence>
<dbReference type="HOGENOM" id="CLU_886310_0_0_1"/>
<dbReference type="PANTHER" id="PTHR47156">
    <property type="entry name" value="PROTEIN CBG20824"/>
    <property type="match status" value="1"/>
</dbReference>
<dbReference type="eggNOG" id="KOG4185">
    <property type="taxonomic scope" value="Eukaryota"/>
</dbReference>
<sequence>MTSLECKVCLQEYSNQVEDLTPRMLTCGHTICEKCAEQILDGEEVACPFDRKITNVDGGEIKSLSKNYTLLEILEERQSVEVSDDERPDELSVDSSDDEVEVEKKEVKIPCSENSDHTAVFYCEECESDLCDEKQFFQEPVCQGKEKAMCKQCLLSGEHDSHEKRDYELLRLQRTADVQKALDRVQLVMAQLIQEITDSHDRTESYDKTGPIFQRCSSAISDEFNEKRTAALRKLDLLCDSQRNYLVELKTLLEEDTRSKNEMKENLYRDLRMNVFNLSNYKAVQEFDFTDFHFEGLSSLRTHIHGNRLFQTKT</sequence>